<dbReference type="Proteomes" id="UP000001034">
    <property type="component" value="Segment"/>
</dbReference>
<dbReference type="RefSeq" id="YP_001950000.1">
    <property type="nucleotide sequence ID" value="NC_010811.2"/>
</dbReference>
<evidence type="ECO:0000256" key="1">
    <source>
        <dbReference type="SAM" id="MobiDB-lite"/>
    </source>
</evidence>
<reference evidence="2 3" key="1">
    <citation type="journal article" date="2010" name="Virology">
        <title>A jumbo phage infecting the phytopathogen Ralstonia solanacearum defines a new lineage of the Myoviridae family.</title>
        <authorList>
            <person name="Yamada T."/>
            <person name="Satoh S."/>
            <person name="Ishikawa H."/>
            <person name="Fujiwara A."/>
            <person name="Kawasaki T."/>
            <person name="Fujie M."/>
            <person name="Ogata H."/>
        </authorList>
    </citation>
    <scope>NUCLEOTIDE SEQUENCE [LARGE SCALE GENOMIC DNA]</scope>
</reference>
<dbReference type="GeneID" id="6369939"/>
<dbReference type="EMBL" id="AB366653">
    <property type="protein sequence ID" value="BAG41570.1"/>
    <property type="molecule type" value="Genomic_DNA"/>
</dbReference>
<protein>
    <submittedName>
        <fullName evidence="2">Uncharacterized protein</fullName>
    </submittedName>
</protein>
<accession>B2ZY27</accession>
<feature type="region of interest" description="Disordered" evidence="1">
    <location>
        <begin position="121"/>
        <end position="147"/>
    </location>
</feature>
<sequence>MDQERLKQLIALFLEANPEPSDAQFHAFAESLGVDKETLEAVCYEMLGAEIQHEKDEGDDQQLEELVEGVSTHFPEGIEVEDFGVVQATARLRLTAAEIVEQEGGGQGEVGISEQQEVLQGEGDAETTDTDNLLLTDGAPVGDTTDDEMQDSALNDGAGPGDTGLGIDTQKALLLNDGAPALQLESAALRLTAGERPEVFGMPAYHLSKSSGTIDQLGQVADRKPEKITGIAVNTPKGTKKFYFYGSSSLTKKVGAFIKFKGMNGIVDVLGVIDKNGKVKTGQEGATYDRSDRRPYYVFK</sequence>
<evidence type="ECO:0000313" key="2">
    <source>
        <dbReference type="EMBL" id="BAG41570.1"/>
    </source>
</evidence>
<organism evidence="2 3">
    <name type="scientific">Ralstonia phage phiRSL1</name>
    <dbReference type="NCBI Taxonomy" id="1980924"/>
    <lineage>
        <taxon>Viruses</taxon>
        <taxon>Duplodnaviria</taxon>
        <taxon>Heunggongvirae</taxon>
        <taxon>Uroviricota</taxon>
        <taxon>Caudoviricetes</taxon>
        <taxon>Mieseafarmvirus</taxon>
        <taxon>Mieseafarmvirus RSL1</taxon>
    </lineage>
</organism>
<evidence type="ECO:0000313" key="3">
    <source>
        <dbReference type="Proteomes" id="UP000001034"/>
    </source>
</evidence>
<keyword evidence="3" id="KW-1185">Reference proteome</keyword>
<proteinExistence type="predicted"/>
<name>B2ZY27_9CAUD</name>
<dbReference type="KEGG" id="vg:6369939"/>